<dbReference type="AlphaFoldDB" id="A0AAV5WFD8"/>
<accession>A0AAV5WFD8</accession>
<keyword evidence="3" id="KW-1185">Reference proteome</keyword>
<evidence type="ECO:0000313" key="3">
    <source>
        <dbReference type="Proteomes" id="UP001432322"/>
    </source>
</evidence>
<feature type="transmembrane region" description="Helical" evidence="1">
    <location>
        <begin position="59"/>
        <end position="80"/>
    </location>
</feature>
<proteinExistence type="predicted"/>
<reference evidence="2" key="1">
    <citation type="submission" date="2023-10" db="EMBL/GenBank/DDBJ databases">
        <title>Genome assembly of Pristionchus species.</title>
        <authorList>
            <person name="Yoshida K."/>
            <person name="Sommer R.J."/>
        </authorList>
    </citation>
    <scope>NUCLEOTIDE SEQUENCE</scope>
    <source>
        <strain evidence="2">RS5133</strain>
    </source>
</reference>
<feature type="transmembrane region" description="Helical" evidence="1">
    <location>
        <begin position="25"/>
        <end position="47"/>
    </location>
</feature>
<protein>
    <submittedName>
        <fullName evidence="2">Uncharacterized protein</fullName>
    </submittedName>
</protein>
<sequence length="175" mass="19278">SLTMDAALPKSDSRFSCCGASLNKLLCFAYAVLLTAAHALLVCASVAEILYGPLKQSLVPLFLQCVLTILYATVAIGVLLKCNCLLRIYKWTLLASGIIFTAYTASAMYKWMTGAGSTGTDLKSTLIAFLGTLIILCMLTRAFRTTERYREELREARQEQEVYHQIKTPSDNMSV</sequence>
<keyword evidence="1" id="KW-0812">Transmembrane</keyword>
<feature type="transmembrane region" description="Helical" evidence="1">
    <location>
        <begin position="92"/>
        <end position="112"/>
    </location>
</feature>
<evidence type="ECO:0000313" key="2">
    <source>
        <dbReference type="EMBL" id="GMT30754.1"/>
    </source>
</evidence>
<keyword evidence="1" id="KW-0472">Membrane</keyword>
<dbReference type="Proteomes" id="UP001432322">
    <property type="component" value="Unassembled WGS sequence"/>
</dbReference>
<gene>
    <name evidence="2" type="ORF">PFISCL1PPCAC_22051</name>
</gene>
<evidence type="ECO:0000256" key="1">
    <source>
        <dbReference type="SAM" id="Phobius"/>
    </source>
</evidence>
<feature type="transmembrane region" description="Helical" evidence="1">
    <location>
        <begin position="124"/>
        <end position="143"/>
    </location>
</feature>
<dbReference type="EMBL" id="BTSY01000005">
    <property type="protein sequence ID" value="GMT30754.1"/>
    <property type="molecule type" value="Genomic_DNA"/>
</dbReference>
<feature type="non-terminal residue" evidence="2">
    <location>
        <position position="1"/>
    </location>
</feature>
<keyword evidence="1" id="KW-1133">Transmembrane helix</keyword>
<comment type="caution">
    <text evidence="2">The sequence shown here is derived from an EMBL/GenBank/DDBJ whole genome shotgun (WGS) entry which is preliminary data.</text>
</comment>
<organism evidence="2 3">
    <name type="scientific">Pristionchus fissidentatus</name>
    <dbReference type="NCBI Taxonomy" id="1538716"/>
    <lineage>
        <taxon>Eukaryota</taxon>
        <taxon>Metazoa</taxon>
        <taxon>Ecdysozoa</taxon>
        <taxon>Nematoda</taxon>
        <taxon>Chromadorea</taxon>
        <taxon>Rhabditida</taxon>
        <taxon>Rhabditina</taxon>
        <taxon>Diplogasteromorpha</taxon>
        <taxon>Diplogasteroidea</taxon>
        <taxon>Neodiplogasteridae</taxon>
        <taxon>Pristionchus</taxon>
    </lineage>
</organism>
<name>A0AAV5WFD8_9BILA</name>